<evidence type="ECO:0000313" key="2">
    <source>
        <dbReference type="EMBL" id="OSJ13988.1"/>
    </source>
</evidence>
<protein>
    <recommendedName>
        <fullName evidence="1">ASCH domain-containing protein</fullName>
    </recommendedName>
</protein>
<evidence type="ECO:0000313" key="5">
    <source>
        <dbReference type="Proteomes" id="UP000193884"/>
    </source>
</evidence>
<dbReference type="Gene3D" id="2.30.130.30">
    <property type="entry name" value="Hypothetical protein"/>
    <property type="match status" value="1"/>
</dbReference>
<comment type="caution">
    <text evidence="2">The sequence shown here is derived from an EMBL/GenBank/DDBJ whole genome shotgun (WGS) entry which is preliminary data.</text>
</comment>
<sequence length="148" mass="16025">MSDGQVTDAVDAIISIHPGYATAILDGTKTIELRRRIPSLGKGARLWIYATRPTAAVVGVATIADVSRAHPRTIWQKHRAAAGVDYDSFTEYFAGTTQGIAILLAAARRVRPVSLEQLRKVRASFHPPQVLVRLTSAEAEALENLAKP</sequence>
<evidence type="ECO:0000313" key="3">
    <source>
        <dbReference type="EMBL" id="OSJ30899.1"/>
    </source>
</evidence>
<dbReference type="EMBL" id="NAFI01000161">
    <property type="protein sequence ID" value="OSJ13988.1"/>
    <property type="molecule type" value="Genomic_DNA"/>
</dbReference>
<reference evidence="4 5" key="1">
    <citation type="submission" date="2017-03" db="EMBL/GenBank/DDBJ databases">
        <title>Whole genome sequences of fourteen strains of Bradyrhizobium canariense and one strain of Bradyrhizobium japonicum isolated from Lupinus (Papilionoideae: Genisteae) species in Algeria.</title>
        <authorList>
            <person name="Crovadore J."/>
            <person name="Chekireb D."/>
            <person name="Brachmann A."/>
            <person name="Chablais R."/>
            <person name="Cochard B."/>
            <person name="Lefort F."/>
        </authorList>
    </citation>
    <scope>NUCLEOTIDE SEQUENCE [LARGE SCALE GENOMIC DNA]</scope>
    <source>
        <strain evidence="2 4">UBMA195</strain>
        <strain evidence="3 5">UBMAN05</strain>
    </source>
</reference>
<feature type="domain" description="ASCH" evidence="1">
    <location>
        <begin position="14"/>
        <end position="84"/>
    </location>
</feature>
<keyword evidence="5" id="KW-1185">Reference proteome</keyword>
<name>A0A1X3HAK0_9BRAD</name>
<dbReference type="EMBL" id="NAFK01000151">
    <property type="protein sequence ID" value="OSJ30899.1"/>
    <property type="molecule type" value="Genomic_DNA"/>
</dbReference>
<dbReference type="SUPFAM" id="SSF88697">
    <property type="entry name" value="PUA domain-like"/>
    <property type="match status" value="1"/>
</dbReference>
<evidence type="ECO:0000313" key="4">
    <source>
        <dbReference type="Proteomes" id="UP000193553"/>
    </source>
</evidence>
<gene>
    <name evidence="3" type="ORF">BST63_11085</name>
    <name evidence="2" type="ORF">BSZ18_10655</name>
</gene>
<proteinExistence type="predicted"/>
<dbReference type="AlphaFoldDB" id="A0A1X3HAK0"/>
<dbReference type="InterPro" id="IPR015947">
    <property type="entry name" value="PUA-like_sf"/>
</dbReference>
<evidence type="ECO:0000259" key="1">
    <source>
        <dbReference type="Pfam" id="PF04266"/>
    </source>
</evidence>
<dbReference type="Proteomes" id="UP000193884">
    <property type="component" value="Unassembled WGS sequence"/>
</dbReference>
<organism evidence="2 4">
    <name type="scientific">Bradyrhizobium canariense</name>
    <dbReference type="NCBI Taxonomy" id="255045"/>
    <lineage>
        <taxon>Bacteria</taxon>
        <taxon>Pseudomonadati</taxon>
        <taxon>Pseudomonadota</taxon>
        <taxon>Alphaproteobacteria</taxon>
        <taxon>Hyphomicrobiales</taxon>
        <taxon>Nitrobacteraceae</taxon>
        <taxon>Bradyrhizobium</taxon>
    </lineage>
</organism>
<accession>A0A1X3HAK0</accession>
<dbReference type="InterPro" id="IPR007374">
    <property type="entry name" value="ASCH_domain"/>
</dbReference>
<dbReference type="Proteomes" id="UP000193553">
    <property type="component" value="Unassembled WGS sequence"/>
</dbReference>
<dbReference type="Pfam" id="PF04266">
    <property type="entry name" value="ASCH"/>
    <property type="match status" value="1"/>
</dbReference>